<dbReference type="AlphaFoldDB" id="A0A2M8LCE4"/>
<organism evidence="1 2">
    <name type="scientific">Candidatus Taylorbacteria bacterium CG10_big_fil_rev_8_21_14_0_10_41_48</name>
    <dbReference type="NCBI Taxonomy" id="1975024"/>
    <lineage>
        <taxon>Bacteria</taxon>
        <taxon>Candidatus Tayloriibacteriota</taxon>
    </lineage>
</organism>
<accession>A0A2M8LCE4</accession>
<gene>
    <name evidence="1" type="ORF">COV01_02260</name>
</gene>
<sequence length="403" mass="44952">MFSFFSKDKTELGVVFDIGSSSVGVGLVKFKRDKAPQIIYTARKAIPYQESVKPERFLVDMIKTLDSVHELVHKEGLAHLKFTEYGNHKIRHAFYAFSSPWAASQTKIASVEHKDSVIVTHDMIDDIVMKAEKTFEAEVVDPAKSSDFKSNLTIIEKRVIQIRLNGYEIRNPYNKEAKNVSVSFFISLVPKVVTDSVSEASLGALHPRDTHFVSSQLASYSVLKDTVSGQDDFVLLDVGGEVSDVSVVKNDLILETASFPLGKNFLIRQVSRALAVTNDGALSLIRLYYSGHADKEVSESIRPVLENASREWIGALHTVLTQITGTLSLPQELFIVLNGDLTPFFMKAIREEKVSQFDVVEVPFRVTLVNHDLLKQYVSFSSSAKNDSNVALLTIFTSRMLDI</sequence>
<dbReference type="InterPro" id="IPR050696">
    <property type="entry name" value="FtsA/MreB"/>
</dbReference>
<evidence type="ECO:0000313" key="1">
    <source>
        <dbReference type="EMBL" id="PJE74298.1"/>
    </source>
</evidence>
<dbReference type="EMBL" id="PFEQ01000009">
    <property type="protein sequence ID" value="PJE74298.1"/>
    <property type="molecule type" value="Genomic_DNA"/>
</dbReference>
<evidence type="ECO:0000313" key="2">
    <source>
        <dbReference type="Proteomes" id="UP000228700"/>
    </source>
</evidence>
<dbReference type="PANTHER" id="PTHR32432">
    <property type="entry name" value="CELL DIVISION PROTEIN FTSA-RELATED"/>
    <property type="match status" value="1"/>
</dbReference>
<name>A0A2M8LCE4_9BACT</name>
<evidence type="ECO:0008006" key="3">
    <source>
        <dbReference type="Google" id="ProtNLM"/>
    </source>
</evidence>
<reference evidence="2" key="1">
    <citation type="submission" date="2017-09" db="EMBL/GenBank/DDBJ databases">
        <title>Depth-based differentiation of microbial function through sediment-hosted aquifers and enrichment of novel symbionts in the deep terrestrial subsurface.</title>
        <authorList>
            <person name="Probst A.J."/>
            <person name="Ladd B."/>
            <person name="Jarett J.K."/>
            <person name="Geller-Mcgrath D.E."/>
            <person name="Sieber C.M.K."/>
            <person name="Emerson J.B."/>
            <person name="Anantharaman K."/>
            <person name="Thomas B.C."/>
            <person name="Malmstrom R."/>
            <person name="Stieglmeier M."/>
            <person name="Klingl A."/>
            <person name="Woyke T."/>
            <person name="Ryan C.M."/>
            <person name="Banfield J.F."/>
        </authorList>
    </citation>
    <scope>NUCLEOTIDE SEQUENCE [LARGE SCALE GENOMIC DNA]</scope>
</reference>
<dbReference type="Proteomes" id="UP000228700">
    <property type="component" value="Unassembled WGS sequence"/>
</dbReference>
<proteinExistence type="predicted"/>
<comment type="caution">
    <text evidence="1">The sequence shown here is derived from an EMBL/GenBank/DDBJ whole genome shotgun (WGS) entry which is preliminary data.</text>
</comment>
<dbReference type="PANTHER" id="PTHR32432:SF3">
    <property type="entry name" value="ETHANOLAMINE UTILIZATION PROTEIN EUTJ"/>
    <property type="match status" value="1"/>
</dbReference>
<protein>
    <recommendedName>
        <fullName evidence="3">SHS2 domain-containing protein</fullName>
    </recommendedName>
</protein>
<dbReference type="Gene3D" id="3.30.420.40">
    <property type="match status" value="1"/>
</dbReference>